<dbReference type="Gene3D" id="3.40.50.150">
    <property type="entry name" value="Vaccinia Virus protein VP39"/>
    <property type="match status" value="1"/>
</dbReference>
<name>A0ABN9QVC8_9DINO</name>
<feature type="chain" id="PRO_5046256454" description="Methyltransferase FkbM domain-containing protein" evidence="1">
    <location>
        <begin position="21"/>
        <end position="251"/>
    </location>
</feature>
<feature type="domain" description="Methyltransferase FkbM" evidence="2">
    <location>
        <begin position="69"/>
        <end position="226"/>
    </location>
</feature>
<keyword evidence="1" id="KW-0732">Signal</keyword>
<dbReference type="InterPro" id="IPR029063">
    <property type="entry name" value="SAM-dependent_MTases_sf"/>
</dbReference>
<dbReference type="EMBL" id="CAUYUJ010004614">
    <property type="protein sequence ID" value="CAK0810278.1"/>
    <property type="molecule type" value="Genomic_DNA"/>
</dbReference>
<evidence type="ECO:0000259" key="2">
    <source>
        <dbReference type="Pfam" id="PF05050"/>
    </source>
</evidence>
<dbReference type="InterPro" id="IPR006342">
    <property type="entry name" value="FkbM_mtfrase"/>
</dbReference>
<feature type="signal peptide" evidence="1">
    <location>
        <begin position="1"/>
        <end position="20"/>
    </location>
</feature>
<dbReference type="Pfam" id="PF05050">
    <property type="entry name" value="Methyltransf_21"/>
    <property type="match status" value="1"/>
</dbReference>
<evidence type="ECO:0000256" key="1">
    <source>
        <dbReference type="SAM" id="SignalP"/>
    </source>
</evidence>
<dbReference type="InterPro" id="IPR052514">
    <property type="entry name" value="SAM-dependent_MTase"/>
</dbReference>
<evidence type="ECO:0000313" key="3">
    <source>
        <dbReference type="EMBL" id="CAK0810278.1"/>
    </source>
</evidence>
<keyword evidence="4" id="KW-1185">Reference proteome</keyword>
<evidence type="ECO:0000313" key="4">
    <source>
        <dbReference type="Proteomes" id="UP001189429"/>
    </source>
</evidence>
<gene>
    <name evidence="3" type="ORF">PCOR1329_LOCUS15287</name>
</gene>
<reference evidence="3" key="1">
    <citation type="submission" date="2023-10" db="EMBL/GenBank/DDBJ databases">
        <authorList>
            <person name="Chen Y."/>
            <person name="Shah S."/>
            <person name="Dougan E. K."/>
            <person name="Thang M."/>
            <person name="Chan C."/>
        </authorList>
    </citation>
    <scope>NUCLEOTIDE SEQUENCE [LARGE SCALE GENOMIC DNA]</scope>
</reference>
<comment type="caution">
    <text evidence="3">The sequence shown here is derived from an EMBL/GenBank/DDBJ whole genome shotgun (WGS) entry which is preliminary data.</text>
</comment>
<proteinExistence type="predicted"/>
<dbReference type="NCBIfam" id="TIGR01444">
    <property type="entry name" value="fkbM_fam"/>
    <property type="match status" value="1"/>
</dbReference>
<dbReference type="SUPFAM" id="SSF53335">
    <property type="entry name" value="S-adenosyl-L-methionine-dependent methyltransferases"/>
    <property type="match status" value="1"/>
</dbReference>
<protein>
    <recommendedName>
        <fullName evidence="2">Methyltransferase FkbM domain-containing protein</fullName>
    </recommendedName>
</protein>
<accession>A0ABN9QVC8</accession>
<dbReference type="PANTHER" id="PTHR34203">
    <property type="entry name" value="METHYLTRANSFERASE, FKBM FAMILY PROTEIN"/>
    <property type="match status" value="1"/>
</dbReference>
<dbReference type="Proteomes" id="UP001189429">
    <property type="component" value="Unassembled WGS sequence"/>
</dbReference>
<dbReference type="PANTHER" id="PTHR34203:SF15">
    <property type="entry name" value="SLL1173 PROTEIN"/>
    <property type="match status" value="1"/>
</dbReference>
<organism evidence="3 4">
    <name type="scientific">Prorocentrum cordatum</name>
    <dbReference type="NCBI Taxonomy" id="2364126"/>
    <lineage>
        <taxon>Eukaryota</taxon>
        <taxon>Sar</taxon>
        <taxon>Alveolata</taxon>
        <taxon>Dinophyceae</taxon>
        <taxon>Prorocentrales</taxon>
        <taxon>Prorocentraceae</taxon>
        <taxon>Prorocentrum</taxon>
    </lineage>
</organism>
<sequence>MAPVRAALAAVAALAPRAGAVSLRGVEEAGGLALPLQLESGHVPLFVKWEDYLGEDLHNINFVQVGGNCGTNLPECAVGGDPIWEYATRFAWKGIVIEPVPRIFAKLSENYKPFPSIKPVHCLVSDHSGAGKIIDHSEISHEISLSRKNGVEVETFTLVDLWNEKFGSDEKKVDILVVDAEGNEPKILGGPIPEPRPSFVLFEISSLKAEELKSIDDNLHSYGYELVEQLRHQDPLGKNMPPQDALYKLVK</sequence>